<dbReference type="AlphaFoldDB" id="A0A1G4AXJ4"/>
<dbReference type="STRING" id="1209926.A0A1G4AXJ4"/>
<sequence>MSRPQSPSEDVYNDLDGYELQIALDQLAAGSSEALRLYLARKNGLDPATVSLHTTPFERSSDPNVTYSYAGKLDNTHAPGDQSLPDANAEANRPHVIFEDTEVPFDYEPLDPGLRQFRLLRLGPADEHGVTRDIQVETFCLDDAPPYFCLSYVWGNPERFLGVNCNGKMISVTQNLFHALRTCLNRHPGMWFWADGICINQDDIVERSQQVLLMGNIYERAKLVLAHPGHYEYGRRKPGDNDSTMETTLEDRLGGLGVQDMLSFGAESSIKDKVVAEAEKPYGLPDFFLEPVDNAYSPESAQGAISIMTFLIHIWGDHRRDKVLSDEEWDKVGLPDPDTKDGRETWNNLVRFWMTDWYFRTWVLQEVILASKVVVLYGSAAISLEAITEFWDLARRHSQRLYPNKQIKYKVRI</sequence>
<keyword evidence="3" id="KW-1185">Reference proteome</keyword>
<dbReference type="InterPro" id="IPR010730">
    <property type="entry name" value="HET"/>
</dbReference>
<comment type="caution">
    <text evidence="2">The sequence shown here is derived from an EMBL/GenBank/DDBJ whole genome shotgun (WGS) entry which is preliminary data.</text>
</comment>
<dbReference type="Pfam" id="PF06985">
    <property type="entry name" value="HET"/>
    <property type="match status" value="1"/>
</dbReference>
<dbReference type="RefSeq" id="XP_022471028.1">
    <property type="nucleotide sequence ID" value="XM_022622512.1"/>
</dbReference>
<dbReference type="PANTHER" id="PTHR24148:SF73">
    <property type="entry name" value="HET DOMAIN PROTEIN (AFU_ORTHOLOGUE AFUA_8G01020)"/>
    <property type="match status" value="1"/>
</dbReference>
<gene>
    <name evidence="2" type="ORF">CORC01_10885</name>
</gene>
<dbReference type="PANTHER" id="PTHR24148">
    <property type="entry name" value="ANKYRIN REPEAT DOMAIN-CONTAINING PROTEIN 39 HOMOLOG-RELATED"/>
    <property type="match status" value="1"/>
</dbReference>
<name>A0A1G4AXJ4_9PEZI</name>
<feature type="domain" description="Heterokaryon incompatibility" evidence="1">
    <location>
        <begin position="147"/>
        <end position="230"/>
    </location>
</feature>
<organism evidence="2 3">
    <name type="scientific">Colletotrichum orchidophilum</name>
    <dbReference type="NCBI Taxonomy" id="1209926"/>
    <lineage>
        <taxon>Eukaryota</taxon>
        <taxon>Fungi</taxon>
        <taxon>Dikarya</taxon>
        <taxon>Ascomycota</taxon>
        <taxon>Pezizomycotina</taxon>
        <taxon>Sordariomycetes</taxon>
        <taxon>Hypocreomycetidae</taxon>
        <taxon>Glomerellales</taxon>
        <taxon>Glomerellaceae</taxon>
        <taxon>Colletotrichum</taxon>
    </lineage>
</organism>
<dbReference type="InterPro" id="IPR052895">
    <property type="entry name" value="HetReg/Transcr_Mod"/>
</dbReference>
<evidence type="ECO:0000313" key="2">
    <source>
        <dbReference type="EMBL" id="OHE93864.1"/>
    </source>
</evidence>
<dbReference type="EMBL" id="MJBS01000111">
    <property type="protein sequence ID" value="OHE93864.1"/>
    <property type="molecule type" value="Genomic_DNA"/>
</dbReference>
<dbReference type="Proteomes" id="UP000176998">
    <property type="component" value="Unassembled WGS sequence"/>
</dbReference>
<accession>A0A1G4AXJ4</accession>
<protein>
    <recommendedName>
        <fullName evidence="1">Heterokaryon incompatibility domain-containing protein</fullName>
    </recommendedName>
</protein>
<evidence type="ECO:0000259" key="1">
    <source>
        <dbReference type="Pfam" id="PF06985"/>
    </source>
</evidence>
<reference evidence="2 3" key="1">
    <citation type="submission" date="2016-09" db="EMBL/GenBank/DDBJ databases">
        <authorList>
            <person name="Capua I."/>
            <person name="De Benedictis P."/>
            <person name="Joannis T."/>
            <person name="Lombin L.H."/>
            <person name="Cattoli G."/>
        </authorList>
    </citation>
    <scope>NUCLEOTIDE SEQUENCE [LARGE SCALE GENOMIC DNA]</scope>
    <source>
        <strain evidence="2 3">IMI 309357</strain>
    </source>
</reference>
<proteinExistence type="predicted"/>
<evidence type="ECO:0000313" key="3">
    <source>
        <dbReference type="Proteomes" id="UP000176998"/>
    </source>
</evidence>
<dbReference type="OrthoDB" id="3553147at2759"/>
<dbReference type="GeneID" id="34564022"/>